<dbReference type="EMBL" id="AYYQ01000002">
    <property type="protein sequence ID" value="KRM69722.1"/>
    <property type="molecule type" value="Genomic_DNA"/>
</dbReference>
<keyword evidence="1" id="KW-0378">Hydrolase</keyword>
<dbReference type="Gene3D" id="3.30.1240.10">
    <property type="match status" value="1"/>
</dbReference>
<evidence type="ECO:0000313" key="2">
    <source>
        <dbReference type="Proteomes" id="UP000052012"/>
    </source>
</evidence>
<dbReference type="GO" id="GO:0016791">
    <property type="term" value="F:phosphatase activity"/>
    <property type="evidence" value="ECO:0007669"/>
    <property type="project" value="UniProtKB-ARBA"/>
</dbReference>
<dbReference type="SFLD" id="SFLDG01140">
    <property type="entry name" value="C2.B:_Phosphomannomutase_and_P"/>
    <property type="match status" value="1"/>
</dbReference>
<dbReference type="PANTHER" id="PTHR10000:SF8">
    <property type="entry name" value="HAD SUPERFAMILY HYDROLASE-LIKE, TYPE 3"/>
    <property type="match status" value="1"/>
</dbReference>
<dbReference type="PANTHER" id="PTHR10000">
    <property type="entry name" value="PHOSPHOSERINE PHOSPHATASE"/>
    <property type="match status" value="1"/>
</dbReference>
<evidence type="ECO:0000313" key="1">
    <source>
        <dbReference type="EMBL" id="KRM69722.1"/>
    </source>
</evidence>
<keyword evidence="2" id="KW-1185">Reference proteome</keyword>
<dbReference type="NCBIfam" id="TIGR01484">
    <property type="entry name" value="HAD-SF-IIB"/>
    <property type="match status" value="1"/>
</dbReference>
<dbReference type="InterPro" id="IPR000150">
    <property type="entry name" value="Cof"/>
</dbReference>
<dbReference type="SUPFAM" id="SSF56784">
    <property type="entry name" value="HAD-like"/>
    <property type="match status" value="1"/>
</dbReference>
<protein>
    <submittedName>
        <fullName evidence="1">HAD superfamily hydrolase</fullName>
    </submittedName>
</protein>
<dbReference type="InterPro" id="IPR036412">
    <property type="entry name" value="HAD-like_sf"/>
</dbReference>
<dbReference type="NCBIfam" id="TIGR00099">
    <property type="entry name" value="Cof-subfamily"/>
    <property type="match status" value="1"/>
</dbReference>
<dbReference type="InterPro" id="IPR006379">
    <property type="entry name" value="HAD-SF_hydro_IIB"/>
</dbReference>
<dbReference type="GO" id="GO:0000287">
    <property type="term" value="F:magnesium ion binding"/>
    <property type="evidence" value="ECO:0007669"/>
    <property type="project" value="TreeGrafter"/>
</dbReference>
<dbReference type="SFLD" id="SFLDG01144">
    <property type="entry name" value="C2.B.4:_PGP_Like"/>
    <property type="match status" value="1"/>
</dbReference>
<proteinExistence type="predicted"/>
<gene>
    <name evidence="1" type="ORF">FD06_GL000895</name>
</gene>
<dbReference type="Gene3D" id="3.40.50.1000">
    <property type="entry name" value="HAD superfamily/HAD-like"/>
    <property type="match status" value="1"/>
</dbReference>
<dbReference type="Proteomes" id="UP000052012">
    <property type="component" value="Unassembled WGS sequence"/>
</dbReference>
<accession>A0A0R2AT03</accession>
<dbReference type="Pfam" id="PF08282">
    <property type="entry name" value="Hydrolase_3"/>
    <property type="match status" value="1"/>
</dbReference>
<dbReference type="InterPro" id="IPR023214">
    <property type="entry name" value="HAD_sf"/>
</dbReference>
<reference evidence="1 2" key="1">
    <citation type="journal article" date="2015" name="Genome Announc.">
        <title>Expanding the biotechnology potential of lactobacilli through comparative genomics of 213 strains and associated genera.</title>
        <authorList>
            <person name="Sun Z."/>
            <person name="Harris H.M."/>
            <person name="McCann A."/>
            <person name="Guo C."/>
            <person name="Argimon S."/>
            <person name="Zhang W."/>
            <person name="Yang X."/>
            <person name="Jeffery I.B."/>
            <person name="Cooney J.C."/>
            <person name="Kagawa T.F."/>
            <person name="Liu W."/>
            <person name="Song Y."/>
            <person name="Salvetti E."/>
            <person name="Wrobel A."/>
            <person name="Rasinkangas P."/>
            <person name="Parkhill J."/>
            <person name="Rea M.C."/>
            <person name="O'Sullivan O."/>
            <person name="Ritari J."/>
            <person name="Douillard F.P."/>
            <person name="Paul Ross R."/>
            <person name="Yang R."/>
            <person name="Briner A.E."/>
            <person name="Felis G.E."/>
            <person name="de Vos W.M."/>
            <person name="Barrangou R."/>
            <person name="Klaenhammer T.R."/>
            <person name="Caufield P.W."/>
            <person name="Cui Y."/>
            <person name="Zhang H."/>
            <person name="O'Toole P.W."/>
        </authorList>
    </citation>
    <scope>NUCLEOTIDE SEQUENCE [LARGE SCALE GENOMIC DNA]</scope>
    <source>
        <strain evidence="1 2">DSM 23829</strain>
    </source>
</reference>
<dbReference type="AlphaFoldDB" id="A0A0R2AT03"/>
<dbReference type="STRING" id="1423781.FD06_GL000895"/>
<organism evidence="1 2">
    <name type="scientific">Apilactobacillus ozensis DSM 23829 = JCM 17196</name>
    <dbReference type="NCBI Taxonomy" id="1423781"/>
    <lineage>
        <taxon>Bacteria</taxon>
        <taxon>Bacillati</taxon>
        <taxon>Bacillota</taxon>
        <taxon>Bacilli</taxon>
        <taxon>Lactobacillales</taxon>
        <taxon>Lactobacillaceae</taxon>
        <taxon>Apilactobacillus</taxon>
    </lineage>
</organism>
<dbReference type="SFLD" id="SFLDS00003">
    <property type="entry name" value="Haloacid_Dehalogenase"/>
    <property type="match status" value="1"/>
</dbReference>
<dbReference type="PROSITE" id="PS01229">
    <property type="entry name" value="COF_2"/>
    <property type="match status" value="1"/>
</dbReference>
<dbReference type="GO" id="GO:0005829">
    <property type="term" value="C:cytosol"/>
    <property type="evidence" value="ECO:0007669"/>
    <property type="project" value="TreeGrafter"/>
</dbReference>
<dbReference type="CDD" id="cd07516">
    <property type="entry name" value="HAD_Pase"/>
    <property type="match status" value="1"/>
</dbReference>
<name>A0A0R2AT03_9LACO</name>
<sequence>MSNLIKLIALDLDNTLLNSNKNISERNEKVLKELHANGIKVVLCTGRPINAVWRYVEQLDLLGPNDYTVTFNGGMVIKNATKEVLFQDSLKLKGFKLIHDFAKANNLPLDVLDFKQVYSLTDLVKSDYKEVLNANLKFVNAKFEELPNQKYSKAIMSASAEKLDSVRSTMPDDIKNNYHIVRSQPQIMEFLKPSVNKANGLEHLLRKLDLDFNNLMTFGDAENDIEMLQAAKLGVVMDNAKDNIKKIGNDTTLDHDQDGVAYYLEKYFK</sequence>
<dbReference type="PATRIC" id="fig|1423781.4.peg.929"/>
<comment type="caution">
    <text evidence="1">The sequence shown here is derived from an EMBL/GenBank/DDBJ whole genome shotgun (WGS) entry which is preliminary data.</text>
</comment>